<feature type="transmembrane region" description="Helical" evidence="1">
    <location>
        <begin position="238"/>
        <end position="266"/>
    </location>
</feature>
<evidence type="ECO:0000256" key="1">
    <source>
        <dbReference type="SAM" id="Phobius"/>
    </source>
</evidence>
<evidence type="ECO:0000259" key="2">
    <source>
        <dbReference type="Pfam" id="PF26514"/>
    </source>
</evidence>
<dbReference type="InterPro" id="IPR058486">
    <property type="entry name" value="DUF8173"/>
</dbReference>
<feature type="domain" description="DUF8173" evidence="2">
    <location>
        <begin position="247"/>
        <end position="393"/>
    </location>
</feature>
<keyword evidence="1" id="KW-0812">Transmembrane</keyword>
<evidence type="ECO:0000313" key="3">
    <source>
        <dbReference type="EMBL" id="OGM92956.1"/>
    </source>
</evidence>
<protein>
    <recommendedName>
        <fullName evidence="2">DUF8173 domain-containing protein</fullName>
    </recommendedName>
</protein>
<name>A0A1F8DWW3_9BACT</name>
<evidence type="ECO:0000313" key="4">
    <source>
        <dbReference type="Proteomes" id="UP000176422"/>
    </source>
</evidence>
<keyword evidence="1" id="KW-1133">Transmembrane helix</keyword>
<accession>A0A1F8DWW3</accession>
<feature type="transmembrane region" description="Helical" evidence="1">
    <location>
        <begin position="286"/>
        <end position="311"/>
    </location>
</feature>
<dbReference type="Proteomes" id="UP000176422">
    <property type="component" value="Unassembled WGS sequence"/>
</dbReference>
<comment type="caution">
    <text evidence="3">The sequence shown here is derived from an EMBL/GenBank/DDBJ whole genome shotgun (WGS) entry which is preliminary data.</text>
</comment>
<sequence>MYNKGIFINALIFYMKHIQRIAIIAFAVSMVLLPAATNATELKAAREYTLQKDVVEQGDLYVAAQTNVVAGEVAGDLAVVGANVLITGNVEQDLFAAGGTVNILGDIGDDIRVVGGTVTIGRQVGGDVVAAGGMIHIISGAKVAGDVVVAAGQVIIDGDVAGTVKISGGEVVINGSVGKSAVIRVSERVSVGREAKIGGDLAYKSFDAASIAEGAQIAGETKFEKIERPTRVDKRASAAMVGLLGVMALLRLAAMIITAVLAVVLFRKAAQSLTKSSIDHFGRELVRGFVVLVVIPFAILFALVSIIGIGLGIAAALVYILLLMIAKVLASILFGAVVLKLIKKKKDYEVTWQSAVAGVIALSIVSLIPIFGWLVACLAFLVSLGSISMLLYQKAWLKR</sequence>
<dbReference type="Pfam" id="PF26514">
    <property type="entry name" value="DUF8173"/>
    <property type="match status" value="1"/>
</dbReference>
<dbReference type="STRING" id="1802559.A2372_03865"/>
<reference evidence="3 4" key="1">
    <citation type="journal article" date="2016" name="Nat. Commun.">
        <title>Thousands of microbial genomes shed light on interconnected biogeochemical processes in an aquifer system.</title>
        <authorList>
            <person name="Anantharaman K."/>
            <person name="Brown C.T."/>
            <person name="Hug L.A."/>
            <person name="Sharon I."/>
            <person name="Castelle C.J."/>
            <person name="Probst A.J."/>
            <person name="Thomas B.C."/>
            <person name="Singh A."/>
            <person name="Wilkins M.J."/>
            <person name="Karaoz U."/>
            <person name="Brodie E.L."/>
            <person name="Williams K.H."/>
            <person name="Hubbard S.S."/>
            <person name="Banfield J.F."/>
        </authorList>
    </citation>
    <scope>NUCLEOTIDE SEQUENCE [LARGE SCALE GENOMIC DNA]</scope>
</reference>
<gene>
    <name evidence="3" type="ORF">A2372_03865</name>
</gene>
<dbReference type="AlphaFoldDB" id="A0A1F8DWW3"/>
<feature type="transmembrane region" description="Helical" evidence="1">
    <location>
        <begin position="317"/>
        <end position="338"/>
    </location>
</feature>
<organism evidence="3 4">
    <name type="scientific">Candidatus Wolfebacteria bacterium RIFOXYB1_FULL_54_12</name>
    <dbReference type="NCBI Taxonomy" id="1802559"/>
    <lineage>
        <taxon>Bacteria</taxon>
        <taxon>Candidatus Wolfeibacteriota</taxon>
    </lineage>
</organism>
<dbReference type="EMBL" id="MGIT01000002">
    <property type="protein sequence ID" value="OGM92956.1"/>
    <property type="molecule type" value="Genomic_DNA"/>
</dbReference>
<proteinExistence type="predicted"/>
<keyword evidence="1" id="KW-0472">Membrane</keyword>